<keyword evidence="6" id="KW-0007">Acetylation</keyword>
<dbReference type="GO" id="GO:0006537">
    <property type="term" value="P:glutamate biosynthetic process"/>
    <property type="evidence" value="ECO:0007669"/>
    <property type="project" value="TreeGrafter"/>
</dbReference>
<comment type="catalytic activity">
    <reaction evidence="5 6">
        <text>L-glutamine + H2O = L-glutamate + NH4(+)</text>
        <dbReference type="Rhea" id="RHEA:15889"/>
        <dbReference type="ChEBI" id="CHEBI:15377"/>
        <dbReference type="ChEBI" id="CHEBI:28938"/>
        <dbReference type="ChEBI" id="CHEBI:29985"/>
        <dbReference type="ChEBI" id="CHEBI:58359"/>
        <dbReference type="EC" id="3.5.1.2"/>
    </reaction>
</comment>
<dbReference type="STRING" id="1334022.SAMN04487907_10582"/>
<dbReference type="InterPro" id="IPR012338">
    <property type="entry name" value="Beta-lactam/transpept-like"/>
</dbReference>
<dbReference type="GO" id="GO:0004359">
    <property type="term" value="F:glutaminase activity"/>
    <property type="evidence" value="ECO:0007669"/>
    <property type="project" value="UniProtKB-UniRule"/>
</dbReference>
<dbReference type="HAMAP" id="MF_00313">
    <property type="entry name" value="Glutaminase"/>
    <property type="match status" value="1"/>
</dbReference>
<dbReference type="PANTHER" id="PTHR12544:SF29">
    <property type="entry name" value="GLUTAMINASE"/>
    <property type="match status" value="1"/>
</dbReference>
<evidence type="ECO:0000313" key="7">
    <source>
        <dbReference type="EMBL" id="SFC52203.1"/>
    </source>
</evidence>
<dbReference type="AlphaFoldDB" id="A0A1I1K2J4"/>
<feature type="binding site" evidence="6">
    <location>
        <position position="189"/>
    </location>
    <ligand>
        <name>substrate</name>
    </ligand>
</feature>
<dbReference type="Gene3D" id="3.40.710.10">
    <property type="entry name" value="DD-peptidase/beta-lactamase superfamily"/>
    <property type="match status" value="1"/>
</dbReference>
<dbReference type="GO" id="GO:0006543">
    <property type="term" value="P:L-glutamine catabolic process"/>
    <property type="evidence" value="ECO:0007669"/>
    <property type="project" value="TreeGrafter"/>
</dbReference>
<evidence type="ECO:0000256" key="1">
    <source>
        <dbReference type="ARBA" id="ARBA00011076"/>
    </source>
</evidence>
<evidence type="ECO:0000256" key="3">
    <source>
        <dbReference type="ARBA" id="ARBA00012918"/>
    </source>
</evidence>
<evidence type="ECO:0000256" key="4">
    <source>
        <dbReference type="ARBA" id="ARBA00022801"/>
    </source>
</evidence>
<reference evidence="8" key="1">
    <citation type="submission" date="2016-10" db="EMBL/GenBank/DDBJ databases">
        <authorList>
            <person name="Varghese N."/>
            <person name="Submissions S."/>
        </authorList>
    </citation>
    <scope>NUCLEOTIDE SEQUENCE [LARGE SCALE GENOMIC DNA]</scope>
    <source>
        <strain evidence="8">DSM 24499</strain>
    </source>
</reference>
<keyword evidence="4 6" id="KW-0378">Hydrolase</keyword>
<sequence>MIDYQQILDTIQEEMSYRDVKGKVASYIPELAKVDPKKFGLHLYRNEHEFYGFGDHEEKFSIQSISKVFTLSLAIRNLGTKVWERVHVEPSGNPFNSLMQLEQDRGIPRNPFINSGALVISDILVDVLDNPKKELLEFVRKITGEDHIDYDENVAQSELSSGYRNIALVNYMKALGNIKCDVEKIVDFYFYSCSIAMSCKSLAKAFMLYANKGAILHTGEQVLNPSTVKRLNALMQTCGFYDESGEFSFEVGLPGKSGVGGGIAAIHPQQYSVAVWSPVLNKKGNSELGMKALERLTTLTGLSVF</sequence>
<feature type="binding site" evidence="6">
    <location>
        <position position="114"/>
    </location>
    <ligand>
        <name>substrate</name>
    </ligand>
</feature>
<dbReference type="SUPFAM" id="SSF56601">
    <property type="entry name" value="beta-lactamase/transpeptidase-like"/>
    <property type="match status" value="1"/>
</dbReference>
<dbReference type="Proteomes" id="UP000199438">
    <property type="component" value="Unassembled WGS sequence"/>
</dbReference>
<dbReference type="PANTHER" id="PTHR12544">
    <property type="entry name" value="GLUTAMINASE"/>
    <property type="match status" value="1"/>
</dbReference>
<proteinExistence type="inferred from homology"/>
<comment type="similarity">
    <text evidence="1 6">Belongs to the glutaminase family.</text>
</comment>
<evidence type="ECO:0000256" key="5">
    <source>
        <dbReference type="ARBA" id="ARBA00049534"/>
    </source>
</evidence>
<name>A0A1I1K2J4_9FLAO</name>
<accession>A0A1I1K2J4</accession>
<feature type="binding site" evidence="6">
    <location>
        <position position="165"/>
    </location>
    <ligand>
        <name>substrate</name>
    </ligand>
</feature>
<feature type="binding site" evidence="6">
    <location>
        <position position="158"/>
    </location>
    <ligand>
        <name>substrate</name>
    </ligand>
</feature>
<evidence type="ECO:0000256" key="6">
    <source>
        <dbReference type="HAMAP-Rule" id="MF_00313"/>
    </source>
</evidence>
<dbReference type="FunFam" id="3.40.710.10:FF:000005">
    <property type="entry name" value="Glutaminase"/>
    <property type="match status" value="1"/>
</dbReference>
<comment type="subunit">
    <text evidence="2 6">Homotetramer.</text>
</comment>
<evidence type="ECO:0000256" key="2">
    <source>
        <dbReference type="ARBA" id="ARBA00011881"/>
    </source>
</evidence>
<organism evidence="7 8">
    <name type="scientific">Zunongwangia mangrovi</name>
    <dbReference type="NCBI Taxonomy" id="1334022"/>
    <lineage>
        <taxon>Bacteria</taxon>
        <taxon>Pseudomonadati</taxon>
        <taxon>Bacteroidota</taxon>
        <taxon>Flavobacteriia</taxon>
        <taxon>Flavobacteriales</taxon>
        <taxon>Flavobacteriaceae</taxon>
        <taxon>Zunongwangia</taxon>
    </lineage>
</organism>
<keyword evidence="8" id="KW-1185">Reference proteome</keyword>
<dbReference type="NCBIfam" id="NF002133">
    <property type="entry name" value="PRK00971.1-2"/>
    <property type="match status" value="1"/>
</dbReference>
<evidence type="ECO:0000313" key="8">
    <source>
        <dbReference type="Proteomes" id="UP000199438"/>
    </source>
</evidence>
<dbReference type="EC" id="3.5.1.2" evidence="3 6"/>
<feature type="binding site" evidence="6">
    <location>
        <position position="241"/>
    </location>
    <ligand>
        <name>substrate</name>
    </ligand>
</feature>
<feature type="binding site" evidence="6">
    <location>
        <position position="64"/>
    </location>
    <ligand>
        <name>substrate</name>
    </ligand>
</feature>
<dbReference type="Pfam" id="PF04960">
    <property type="entry name" value="Glutaminase"/>
    <property type="match status" value="1"/>
</dbReference>
<dbReference type="NCBIfam" id="TIGR03814">
    <property type="entry name" value="Gln_ase"/>
    <property type="match status" value="1"/>
</dbReference>
<dbReference type="InterPro" id="IPR015868">
    <property type="entry name" value="Glutaminase"/>
</dbReference>
<dbReference type="EMBL" id="FOKV01000005">
    <property type="protein sequence ID" value="SFC52203.1"/>
    <property type="molecule type" value="Genomic_DNA"/>
</dbReference>
<feature type="binding site" evidence="6">
    <location>
        <position position="259"/>
    </location>
    <ligand>
        <name>substrate</name>
    </ligand>
</feature>
<protein>
    <recommendedName>
        <fullName evidence="3 6">Glutaminase</fullName>
        <ecNumber evidence="3 6">3.5.1.2</ecNumber>
    </recommendedName>
</protein>
<gene>
    <name evidence="6" type="primary">glsA</name>
    <name evidence="7" type="ORF">SAMN04487907_10582</name>
</gene>